<reference evidence="1 2" key="1">
    <citation type="journal article" date="2022" name="New Phytol.">
        <title>Ecological generalism drives hyperdiversity of secondary metabolite gene clusters in xylarialean endophytes.</title>
        <authorList>
            <person name="Franco M.E.E."/>
            <person name="Wisecaver J.H."/>
            <person name="Arnold A.E."/>
            <person name="Ju Y.M."/>
            <person name="Slot J.C."/>
            <person name="Ahrendt S."/>
            <person name="Moore L.P."/>
            <person name="Eastman K.E."/>
            <person name="Scott K."/>
            <person name="Konkel Z."/>
            <person name="Mondo S.J."/>
            <person name="Kuo A."/>
            <person name="Hayes R.D."/>
            <person name="Haridas S."/>
            <person name="Andreopoulos B."/>
            <person name="Riley R."/>
            <person name="LaButti K."/>
            <person name="Pangilinan J."/>
            <person name="Lipzen A."/>
            <person name="Amirebrahimi M."/>
            <person name="Yan J."/>
            <person name="Adam C."/>
            <person name="Keymanesh K."/>
            <person name="Ng V."/>
            <person name="Louie K."/>
            <person name="Northen T."/>
            <person name="Drula E."/>
            <person name="Henrissat B."/>
            <person name="Hsieh H.M."/>
            <person name="Youens-Clark K."/>
            <person name="Lutzoni F."/>
            <person name="Miadlikowska J."/>
            <person name="Eastwood D.C."/>
            <person name="Hamelin R.C."/>
            <person name="Grigoriev I.V."/>
            <person name="U'Ren J.M."/>
        </authorList>
    </citation>
    <scope>NUCLEOTIDE SEQUENCE [LARGE SCALE GENOMIC DNA]</scope>
    <source>
        <strain evidence="1 2">ER1909</strain>
    </source>
</reference>
<proteinExistence type="predicted"/>
<name>A0ACC0CQZ0_9PEZI</name>
<dbReference type="Proteomes" id="UP001497680">
    <property type="component" value="Unassembled WGS sequence"/>
</dbReference>
<keyword evidence="2" id="KW-1185">Reference proteome</keyword>
<organism evidence="1 2">
    <name type="scientific">Hypoxylon rubiginosum</name>
    <dbReference type="NCBI Taxonomy" id="110542"/>
    <lineage>
        <taxon>Eukaryota</taxon>
        <taxon>Fungi</taxon>
        <taxon>Dikarya</taxon>
        <taxon>Ascomycota</taxon>
        <taxon>Pezizomycotina</taxon>
        <taxon>Sordariomycetes</taxon>
        <taxon>Xylariomycetidae</taxon>
        <taxon>Xylariales</taxon>
        <taxon>Hypoxylaceae</taxon>
        <taxon>Hypoxylon</taxon>
    </lineage>
</organism>
<evidence type="ECO:0000313" key="2">
    <source>
        <dbReference type="Proteomes" id="UP001497680"/>
    </source>
</evidence>
<dbReference type="EMBL" id="MU394361">
    <property type="protein sequence ID" value="KAI6082903.1"/>
    <property type="molecule type" value="Genomic_DNA"/>
</dbReference>
<gene>
    <name evidence="1" type="ORF">F4821DRAFT_263483</name>
</gene>
<protein>
    <submittedName>
        <fullName evidence="1">Uncharacterized protein</fullName>
    </submittedName>
</protein>
<evidence type="ECO:0000313" key="1">
    <source>
        <dbReference type="EMBL" id="KAI6082903.1"/>
    </source>
</evidence>
<sequence>MEGVGVSSYLAYKDDTDLFFSWLIEASNKLGWRSSSQGPRLKGKARKEAKKASTKGEDGKEKHITALEILQRIQFIERAGSTSKQEAMPLFIHNALLRSIRVRERFYAFYKQTREGTNNPSNESHLYFISLLKKGLALYKDNLFSALHVEDTPKHSEADIAKNLQIPTESTETSTTVDFEAKLRDDENDFAIYSLFEDLLRLCAENQSIWQRHKSGQVDIVQATLLAARILELAKECERELLEVLTSSNFTGDMDKRFPLGTYPACVAKIYNSKALGRGDKPDVTDENASRQVTAFDKFLLLPLGRTVTDFGYYTSKTPQEPKKYVCTPIPRAPVSSSDPEMHAARQEDILLIEAFHDMRLLEARLEANEDLPMNLRSTLPFLDVLHNALAPAWRNNKPSITAVFAARLLVDMRKICGPIGVSVQDAAVKKYAKGFDCLMESSDRPDLECPQDKAFEEIMEQIRKRLRNDLDPVPIWCRGKTADVDKMITQRDEMIRQLSKHRGEFSGTSLRELEKQLASLTNTIMPHRKDNFLVEANLLYGGSALVDLVASLELAGTDIATQTMSIQCMAHLYNALRKLGQLDMVWQEMDQVIEIQGSALFANDIPKTRKAMVDRFLYAIGLSRRGNDVPRLTGNKLVPRKFTISKTSVAIMNFFDGKESLSRLLYQLENDGPSIPSRRGMATKNVQKSPTKKATKPSASPTASATNEGRFRKTLQDLENHLDTELPIMTFDYITFTRKCTRMLSIIRGQLVSQPKVKYAYPESKDVPAGRPWSRVEVVMKCLYDAEKAEVAYDKAKRDARQSRDAEAMRSLPDTAPVGPQMEVAAKFFKKFLGQKA</sequence>
<accession>A0ACC0CQZ0</accession>
<comment type="caution">
    <text evidence="1">The sequence shown here is derived from an EMBL/GenBank/DDBJ whole genome shotgun (WGS) entry which is preliminary data.</text>
</comment>